<feature type="compositionally biased region" description="Basic residues" evidence="1">
    <location>
        <begin position="734"/>
        <end position="743"/>
    </location>
</feature>
<feature type="compositionally biased region" description="Polar residues" evidence="1">
    <location>
        <begin position="317"/>
        <end position="329"/>
    </location>
</feature>
<feature type="region of interest" description="Disordered" evidence="1">
    <location>
        <begin position="546"/>
        <end position="626"/>
    </location>
</feature>
<feature type="region of interest" description="Disordered" evidence="1">
    <location>
        <begin position="265"/>
        <end position="346"/>
    </location>
</feature>
<evidence type="ECO:0000256" key="1">
    <source>
        <dbReference type="SAM" id="MobiDB-lite"/>
    </source>
</evidence>
<protein>
    <recommendedName>
        <fullName evidence="5">Serine-rich protein</fullName>
    </recommendedName>
</protein>
<accession>A0AAN7TE73</accession>
<feature type="compositionally biased region" description="Low complexity" evidence="1">
    <location>
        <begin position="368"/>
        <end position="377"/>
    </location>
</feature>
<reference evidence="3" key="1">
    <citation type="submission" date="2023-08" db="EMBL/GenBank/DDBJ databases">
        <title>Black Yeasts Isolated from many extreme environments.</title>
        <authorList>
            <person name="Coleine C."/>
            <person name="Stajich J.E."/>
            <person name="Selbmann L."/>
        </authorList>
    </citation>
    <scope>NUCLEOTIDE SEQUENCE</scope>
    <source>
        <strain evidence="3">CCFEE 5401</strain>
    </source>
</reference>
<feature type="region of interest" description="Disordered" evidence="1">
    <location>
        <begin position="667"/>
        <end position="693"/>
    </location>
</feature>
<feature type="compositionally biased region" description="Polar residues" evidence="1">
    <location>
        <begin position="278"/>
        <end position="291"/>
    </location>
</feature>
<evidence type="ECO:0000313" key="3">
    <source>
        <dbReference type="EMBL" id="KAK5108826.1"/>
    </source>
</evidence>
<feature type="compositionally biased region" description="Basic and acidic residues" evidence="1">
    <location>
        <begin position="546"/>
        <end position="558"/>
    </location>
</feature>
<comment type="caution">
    <text evidence="3">The sequence shown here is derived from an EMBL/GenBank/DDBJ whole genome shotgun (WGS) entry which is preliminary data.</text>
</comment>
<feature type="region of interest" description="Disordered" evidence="1">
    <location>
        <begin position="138"/>
        <end position="194"/>
    </location>
</feature>
<feature type="compositionally biased region" description="Polar residues" evidence="1">
    <location>
        <begin position="765"/>
        <end position="774"/>
    </location>
</feature>
<feature type="compositionally biased region" description="Polar residues" evidence="1">
    <location>
        <begin position="684"/>
        <end position="693"/>
    </location>
</feature>
<feature type="compositionally biased region" description="Polar residues" evidence="1">
    <location>
        <begin position="667"/>
        <end position="677"/>
    </location>
</feature>
<dbReference type="AlphaFoldDB" id="A0AAN7TE73"/>
<keyword evidence="2" id="KW-0812">Transmembrane</keyword>
<feature type="compositionally biased region" description="Polar residues" evidence="1">
    <location>
        <begin position="607"/>
        <end position="626"/>
    </location>
</feature>
<feature type="transmembrane region" description="Helical" evidence="2">
    <location>
        <begin position="875"/>
        <end position="896"/>
    </location>
</feature>
<feature type="region of interest" description="Disordered" evidence="1">
    <location>
        <begin position="14"/>
        <end position="65"/>
    </location>
</feature>
<feature type="compositionally biased region" description="Basic and acidic residues" evidence="1">
    <location>
        <begin position="782"/>
        <end position="794"/>
    </location>
</feature>
<proteinExistence type="predicted"/>
<sequence length="982" mass="108630">MFLDPEPKTAKLHVSSSPFFAAQMPAERAGDQRWRKRRSALSERTSSQINQRSPDKTPALKPGPATVRLVRHSPTSSLQLEQDENIIPCRDSADFDTGSVTVRVAKRVSLQRYKSSPAPRLARRAAPLVLVQEASARNELSSDDRVSASHNLPYDTPPKLHIPPSTARLPNELPRSAWHRRDASSGKYSNTSTLRDHDSSLIAHSIVTSRLSGSTTLRGTPTPYEQEHPKHSDIDEPQQGPAYALEILQETVPAQPSVRAILPSVESSPPVSRLPSVASETSLPRSSTVSFPSELEFDSEAQLSSPRRYSADRVTPLPTSFTRTDSSLRTPRHQVSREAISPLSSTLPEASSPIFILYGSDSSRPRSRSQPLRYSPSIESIHSRLQYPSTTRPETGGSHVRTGSWSSPNPSSSVDTLAPLHVIRKRSREINRPESPTQGAPRASSNEMEEDYDTSPYPRQQFNSHLSTIASESDQMSRSGSRQLSHFSLGSGVLTGDDASSIPPHGNRGRRGSAPVESMSSYKVIAGGGNGSDEPGDMTLGIFREESAKPEPLFEPKTQRSASGARKYDGPLPPIPPIPQERDEEENWDTVSELHTPALRAKRSGYSLRNRSNSTPSRSGSHSRQISTISYVDSDRDSHGSSIFPLWAKNFYGGGVALLSSSNISMGGSYRTPQDPQRQAHARTGSQWTERSITSRLGTGYSEIQTESPISSHFLPSIFRPRTRTRSEGNTHMSHPRRSKRSRPSADTESRPDSMAISTEPFPRLSTNDNSVLPSGQPKFGKLKDGSEKQDPQRLHRPLPRKYSKQKHWDGMEYPRPMTKDRLSDFAFEENPTLRPSKRHQNGNNNNNKLSSGWRPPSFVDSLDTLVRSRCNRQVLFFALGFVCPLLWMLAAVLPLPPRPGNLHDLEKSGGVGVGGSEEDVQVAMMRHEAGDAERRWREEKQWVKGRWWRALNRVMSLVGLLILAAVIALAVVATRKNSSLS</sequence>
<name>A0AAN7TE73_9PEZI</name>
<evidence type="ECO:0008006" key="5">
    <source>
        <dbReference type="Google" id="ProtNLM"/>
    </source>
</evidence>
<evidence type="ECO:0000256" key="2">
    <source>
        <dbReference type="SAM" id="Phobius"/>
    </source>
</evidence>
<feature type="region of interest" description="Disordered" evidence="1">
    <location>
        <begin position="358"/>
        <end position="517"/>
    </location>
</feature>
<evidence type="ECO:0000313" key="4">
    <source>
        <dbReference type="Proteomes" id="UP001310890"/>
    </source>
</evidence>
<feature type="compositionally biased region" description="Polar residues" evidence="1">
    <location>
        <begin position="457"/>
        <end position="488"/>
    </location>
</feature>
<dbReference type="Proteomes" id="UP001310890">
    <property type="component" value="Unassembled WGS sequence"/>
</dbReference>
<feature type="region of interest" description="Disordered" evidence="1">
    <location>
        <begin position="212"/>
        <end position="237"/>
    </location>
</feature>
<feature type="compositionally biased region" description="Basic and acidic residues" evidence="1">
    <location>
        <begin position="807"/>
        <end position="817"/>
    </location>
</feature>
<feature type="region of interest" description="Disordered" evidence="1">
    <location>
        <begin position="831"/>
        <end position="854"/>
    </location>
</feature>
<keyword evidence="2" id="KW-1133">Transmembrane helix</keyword>
<feature type="transmembrane region" description="Helical" evidence="2">
    <location>
        <begin position="955"/>
        <end position="974"/>
    </location>
</feature>
<feature type="compositionally biased region" description="Low complexity" evidence="1">
    <location>
        <begin position="404"/>
        <end position="413"/>
    </location>
</feature>
<organism evidence="3 4">
    <name type="scientific">Meristemomyces frigidus</name>
    <dbReference type="NCBI Taxonomy" id="1508187"/>
    <lineage>
        <taxon>Eukaryota</taxon>
        <taxon>Fungi</taxon>
        <taxon>Dikarya</taxon>
        <taxon>Ascomycota</taxon>
        <taxon>Pezizomycotina</taxon>
        <taxon>Dothideomycetes</taxon>
        <taxon>Dothideomycetidae</taxon>
        <taxon>Mycosphaerellales</taxon>
        <taxon>Teratosphaeriaceae</taxon>
        <taxon>Meristemomyces</taxon>
    </lineage>
</organism>
<feature type="compositionally biased region" description="Polar residues" evidence="1">
    <location>
        <begin position="434"/>
        <end position="446"/>
    </location>
</feature>
<feature type="compositionally biased region" description="Basic and acidic residues" evidence="1">
    <location>
        <begin position="225"/>
        <end position="234"/>
    </location>
</feature>
<feature type="region of interest" description="Disordered" evidence="1">
    <location>
        <begin position="712"/>
        <end position="817"/>
    </location>
</feature>
<feature type="compositionally biased region" description="Polar residues" evidence="1">
    <location>
        <begin position="42"/>
        <end position="52"/>
    </location>
</feature>
<dbReference type="EMBL" id="JAVRRL010000077">
    <property type="protein sequence ID" value="KAK5108826.1"/>
    <property type="molecule type" value="Genomic_DNA"/>
</dbReference>
<gene>
    <name evidence="3" type="ORF">LTR62_007800</name>
</gene>
<keyword evidence="2" id="KW-0472">Membrane</keyword>
<feature type="compositionally biased region" description="Basic residues" evidence="1">
    <location>
        <begin position="795"/>
        <end position="806"/>
    </location>
</feature>